<dbReference type="GO" id="GO:0008168">
    <property type="term" value="F:methyltransferase activity"/>
    <property type="evidence" value="ECO:0007669"/>
    <property type="project" value="UniProtKB-KW"/>
</dbReference>
<organism evidence="2 3">
    <name type="scientific">Kordiimonas pumila</name>
    <dbReference type="NCBI Taxonomy" id="2161677"/>
    <lineage>
        <taxon>Bacteria</taxon>
        <taxon>Pseudomonadati</taxon>
        <taxon>Pseudomonadota</taxon>
        <taxon>Alphaproteobacteria</taxon>
        <taxon>Kordiimonadales</taxon>
        <taxon>Kordiimonadaceae</taxon>
        <taxon>Kordiimonas</taxon>
    </lineage>
</organism>
<dbReference type="Gene3D" id="3.40.50.150">
    <property type="entry name" value="Vaccinia Virus protein VP39"/>
    <property type="match status" value="1"/>
</dbReference>
<dbReference type="InterPro" id="IPR016980">
    <property type="entry name" value="S-AdoMet-dep_MeTrfase_Alr7345"/>
</dbReference>
<feature type="signal peptide" evidence="1">
    <location>
        <begin position="1"/>
        <end position="21"/>
    </location>
</feature>
<reference evidence="3" key="1">
    <citation type="journal article" date="2019" name="Int. J. Syst. Evol. Microbiol.">
        <title>The Global Catalogue of Microorganisms (GCM) 10K type strain sequencing project: providing services to taxonomists for standard genome sequencing and annotation.</title>
        <authorList>
            <consortium name="The Broad Institute Genomics Platform"/>
            <consortium name="The Broad Institute Genome Sequencing Center for Infectious Disease"/>
            <person name="Wu L."/>
            <person name="Ma J."/>
        </authorList>
    </citation>
    <scope>NUCLEOTIDE SEQUENCE [LARGE SCALE GENOMIC DNA]</scope>
    <source>
        <strain evidence="3">KCTC 62164</strain>
    </source>
</reference>
<sequence>MIKNFMIAGVLAASFLGYAQASETEDVIWHAVHENSLRSEEDTARDVYRHPEEFLRFLGIKSNMAVGEVNPGSFWYSRILADVLRENGTYVGLEHHPDQYAQSPKYAVHLREFPAIVKKNPDMFGANAIGTWIPASEGLPVEAGSLDMIIAVRAFHNWKRRGFFDVAMDQTWSMLKDGGVLGIVQHRAAEDAPEDADTLYGKGRWKQSAMIAAVEAKGFKLVETSEINANPKDVGGYPVGVWNLPPSLSGGETDKEKYIAIGESDRMTLKFIKVAR</sequence>
<dbReference type="SUPFAM" id="SSF53335">
    <property type="entry name" value="S-adenosyl-L-methionine-dependent methyltransferases"/>
    <property type="match status" value="1"/>
</dbReference>
<dbReference type="RefSeq" id="WP_194214135.1">
    <property type="nucleotide sequence ID" value="NZ_CP061205.1"/>
</dbReference>
<dbReference type="EMBL" id="JBHRSL010000010">
    <property type="protein sequence ID" value="MFC3052178.1"/>
    <property type="molecule type" value="Genomic_DNA"/>
</dbReference>
<dbReference type="GO" id="GO:0032259">
    <property type="term" value="P:methylation"/>
    <property type="evidence" value="ECO:0007669"/>
    <property type="project" value="UniProtKB-KW"/>
</dbReference>
<gene>
    <name evidence="2" type="ORF">ACFOKA_09710</name>
</gene>
<dbReference type="InterPro" id="IPR029063">
    <property type="entry name" value="SAM-dependent_MTases_sf"/>
</dbReference>
<comment type="caution">
    <text evidence="2">The sequence shown here is derived from an EMBL/GenBank/DDBJ whole genome shotgun (WGS) entry which is preliminary data.</text>
</comment>
<keyword evidence="2" id="KW-0808">Transferase</keyword>
<keyword evidence="3" id="KW-1185">Reference proteome</keyword>
<feature type="chain" id="PRO_5045101440" evidence="1">
    <location>
        <begin position="22"/>
        <end position="276"/>
    </location>
</feature>
<protein>
    <submittedName>
        <fullName evidence="2">Class I SAM-dependent methyltransferase</fullName>
    </submittedName>
</protein>
<evidence type="ECO:0000313" key="2">
    <source>
        <dbReference type="EMBL" id="MFC3052178.1"/>
    </source>
</evidence>
<evidence type="ECO:0000256" key="1">
    <source>
        <dbReference type="SAM" id="SignalP"/>
    </source>
</evidence>
<keyword evidence="2" id="KW-0489">Methyltransferase</keyword>
<dbReference type="PIRSF" id="PIRSF031679">
    <property type="entry name" value="Mtase_Alr7345_prd"/>
    <property type="match status" value="1"/>
</dbReference>
<dbReference type="Proteomes" id="UP001595444">
    <property type="component" value="Unassembled WGS sequence"/>
</dbReference>
<name>A0ABV7D4R1_9PROT</name>
<keyword evidence="1" id="KW-0732">Signal</keyword>
<evidence type="ECO:0000313" key="3">
    <source>
        <dbReference type="Proteomes" id="UP001595444"/>
    </source>
</evidence>
<proteinExistence type="predicted"/>
<accession>A0ABV7D4R1</accession>